<evidence type="ECO:0000313" key="2">
    <source>
        <dbReference type="Proteomes" id="UP000050640"/>
    </source>
</evidence>
<keyword evidence="2" id="KW-1185">Reference proteome</keyword>
<dbReference type="STRING" id="1147741.A0A0R3RRT2"/>
<dbReference type="Proteomes" id="UP000050640">
    <property type="component" value="Unplaced"/>
</dbReference>
<sequence>MVSDQEKFRSDNNCKYTNCGKGDINRISYDNMKLTRTSMSLSSSSSSSSTSTTLKTAENCDHDAETLEKLSIYYRSTTATPTVTQESTTNTVTSGRDSGHTSAGTVTRPLRAYRIIDSNVSQKILQKLVAEKLAAAQKNGKGSARFLKRKGSSKGTSSFFFQRQSNFGSQIWSRSEELSNVSKAPIFRTHFDVVRTSSFSGNQTQTIRKNLECNRSSLPISIVSFNSELF</sequence>
<feature type="compositionally biased region" description="Low complexity" evidence="1">
    <location>
        <begin position="38"/>
        <end position="54"/>
    </location>
</feature>
<feature type="region of interest" description="Disordered" evidence="1">
    <location>
        <begin position="79"/>
        <end position="104"/>
    </location>
</feature>
<dbReference type="AlphaFoldDB" id="A0A0R3RRT2"/>
<evidence type="ECO:0000256" key="1">
    <source>
        <dbReference type="SAM" id="MobiDB-lite"/>
    </source>
</evidence>
<reference evidence="3" key="1">
    <citation type="submission" date="2017-02" db="UniProtKB">
        <authorList>
            <consortium name="WormBaseParasite"/>
        </authorList>
    </citation>
    <scope>IDENTIFICATION</scope>
</reference>
<proteinExistence type="predicted"/>
<feature type="region of interest" description="Disordered" evidence="1">
    <location>
        <begin position="38"/>
        <end position="59"/>
    </location>
</feature>
<feature type="compositionally biased region" description="Low complexity" evidence="1">
    <location>
        <begin position="80"/>
        <end position="94"/>
    </location>
</feature>
<protein>
    <submittedName>
        <fullName evidence="3">Uncharacterized protein</fullName>
    </submittedName>
</protein>
<name>A0A0R3RRT2_9BILA</name>
<accession>A0A0R3RRT2</accession>
<organism evidence="2 3">
    <name type="scientific">Elaeophora elaphi</name>
    <dbReference type="NCBI Taxonomy" id="1147741"/>
    <lineage>
        <taxon>Eukaryota</taxon>
        <taxon>Metazoa</taxon>
        <taxon>Ecdysozoa</taxon>
        <taxon>Nematoda</taxon>
        <taxon>Chromadorea</taxon>
        <taxon>Rhabditida</taxon>
        <taxon>Spirurina</taxon>
        <taxon>Spiruromorpha</taxon>
        <taxon>Filarioidea</taxon>
        <taxon>Onchocercidae</taxon>
        <taxon>Elaeophora</taxon>
    </lineage>
</organism>
<evidence type="ECO:0000313" key="3">
    <source>
        <dbReference type="WBParaSite" id="EEL_0000446901-mRNA-1"/>
    </source>
</evidence>
<dbReference type="WBParaSite" id="EEL_0000446901-mRNA-1">
    <property type="protein sequence ID" value="EEL_0000446901-mRNA-1"/>
    <property type="gene ID" value="EEL_0000446901"/>
</dbReference>